<evidence type="ECO:0000313" key="2">
    <source>
        <dbReference type="Proteomes" id="UP001595846"/>
    </source>
</evidence>
<sequence length="76" mass="8160">MTTAHRHPPTRTVPSVDAATKRAIDALESAGYESIDAAVPHQTRSTWIVPATTADGRVRVHVDPRSGATRVVETSE</sequence>
<organism evidence="1 2">
    <name type="scientific">Halovivax cerinus</name>
    <dbReference type="NCBI Taxonomy" id="1487865"/>
    <lineage>
        <taxon>Archaea</taxon>
        <taxon>Methanobacteriati</taxon>
        <taxon>Methanobacteriota</taxon>
        <taxon>Stenosarchaea group</taxon>
        <taxon>Halobacteria</taxon>
        <taxon>Halobacteriales</taxon>
        <taxon>Natrialbaceae</taxon>
        <taxon>Halovivax</taxon>
    </lineage>
</organism>
<dbReference type="EMBL" id="JBHSAQ010000003">
    <property type="protein sequence ID" value="MFC3958502.1"/>
    <property type="molecule type" value="Genomic_DNA"/>
</dbReference>
<evidence type="ECO:0008006" key="3">
    <source>
        <dbReference type="Google" id="ProtNLM"/>
    </source>
</evidence>
<name>A0ABD5NNC3_9EURY</name>
<dbReference type="Proteomes" id="UP001595846">
    <property type="component" value="Unassembled WGS sequence"/>
</dbReference>
<dbReference type="RefSeq" id="WP_256531153.1">
    <property type="nucleotide sequence ID" value="NZ_CP101824.1"/>
</dbReference>
<keyword evidence="2" id="KW-1185">Reference proteome</keyword>
<gene>
    <name evidence="1" type="ORF">ACFOUR_09000</name>
</gene>
<comment type="caution">
    <text evidence="1">The sequence shown here is derived from an EMBL/GenBank/DDBJ whole genome shotgun (WGS) entry which is preliminary data.</text>
</comment>
<protein>
    <recommendedName>
        <fullName evidence="3">PepSY domain-containing protein</fullName>
    </recommendedName>
</protein>
<reference evidence="1 2" key="1">
    <citation type="journal article" date="2019" name="Int. J. Syst. Evol. Microbiol.">
        <title>The Global Catalogue of Microorganisms (GCM) 10K type strain sequencing project: providing services to taxonomists for standard genome sequencing and annotation.</title>
        <authorList>
            <consortium name="The Broad Institute Genomics Platform"/>
            <consortium name="The Broad Institute Genome Sequencing Center for Infectious Disease"/>
            <person name="Wu L."/>
            <person name="Ma J."/>
        </authorList>
    </citation>
    <scope>NUCLEOTIDE SEQUENCE [LARGE SCALE GENOMIC DNA]</scope>
    <source>
        <strain evidence="1 2">IBRC-M 10256</strain>
    </source>
</reference>
<dbReference type="AlphaFoldDB" id="A0ABD5NNC3"/>
<accession>A0ABD5NNC3</accession>
<dbReference type="GeneID" id="73903874"/>
<evidence type="ECO:0000313" key="1">
    <source>
        <dbReference type="EMBL" id="MFC3958502.1"/>
    </source>
</evidence>
<proteinExistence type="predicted"/>